<dbReference type="GO" id="GO:0003724">
    <property type="term" value="F:RNA helicase activity"/>
    <property type="evidence" value="ECO:0007669"/>
    <property type="project" value="UniProtKB-EC"/>
</dbReference>
<dbReference type="InterPro" id="IPR025313">
    <property type="entry name" value="SPB4-like_CTE"/>
</dbReference>
<keyword evidence="4 9" id="KW-0067">ATP-binding</keyword>
<dbReference type="EMBL" id="MNCJ02000325">
    <property type="protein sequence ID" value="KAF5784843.1"/>
    <property type="molecule type" value="Genomic_DNA"/>
</dbReference>
<keyword evidence="4 9" id="KW-0547">Nucleotide-binding</keyword>
<comment type="catalytic activity">
    <reaction evidence="6">
        <text>a 1,2-diacyl-sn-glycero-3-phospho-(1D-myo-inositol-3,5-bisphosphate) + H2O = a 1,2-diacyl-sn-glycero-3-phospho-(1D-myo-inositol-3-phosphate) + phosphate</text>
        <dbReference type="Rhea" id="RHEA:32955"/>
        <dbReference type="ChEBI" id="CHEBI:15377"/>
        <dbReference type="ChEBI" id="CHEBI:43474"/>
        <dbReference type="ChEBI" id="CHEBI:57923"/>
        <dbReference type="ChEBI" id="CHEBI:58088"/>
    </reaction>
</comment>
<keyword evidence="10" id="KW-1185">Reference proteome</keyword>
<comment type="subunit">
    <text evidence="7">Component of the PI(3,5)P2 regulatory complex at least composed of ATG18, SAC/FIG4, FAB1 and VAC14.</text>
</comment>
<sequence>MYSFQTKDKDADVSFRPPKYQTGVLKTNCIDCLDRKNVAQFAYGWAALGRQLHTIGYIDTPDIELDSALADDLMRIYEKMGDTLALQYGGSAAHNKRVILGGNHSKYTEVHDLCEFYVVKTKLAQNAFCSWVRAYSTHRGELKSICMVKKLHLGHVAKSFALKEQPSLVGRWV</sequence>
<reference evidence="9" key="2">
    <citation type="submission" date="2020-06" db="EMBL/GenBank/DDBJ databases">
        <title>Helianthus annuus Genome sequencing and assembly Release 2.</title>
        <authorList>
            <person name="Gouzy J."/>
            <person name="Langlade N."/>
            <person name="Munos S."/>
        </authorList>
    </citation>
    <scope>NUCLEOTIDE SEQUENCE</scope>
    <source>
        <tissue evidence="9">Leaves</tissue>
    </source>
</reference>
<accession>A0A9K3HUQ4</accession>
<dbReference type="PROSITE" id="PS50275">
    <property type="entry name" value="SAC"/>
    <property type="match status" value="1"/>
</dbReference>
<dbReference type="SMART" id="SM01178">
    <property type="entry name" value="DUF4217"/>
    <property type="match status" value="1"/>
</dbReference>
<dbReference type="GO" id="GO:0046856">
    <property type="term" value="P:phosphatidylinositol dephosphorylation"/>
    <property type="evidence" value="ECO:0007669"/>
    <property type="project" value="InterPro"/>
</dbReference>
<evidence type="ECO:0000256" key="5">
    <source>
        <dbReference type="ARBA" id="ARBA00023136"/>
    </source>
</evidence>
<evidence type="ECO:0000259" key="8">
    <source>
        <dbReference type="PROSITE" id="PS50275"/>
    </source>
</evidence>
<dbReference type="PANTHER" id="PTHR45738:SF16">
    <property type="entry name" value="SAC DOMAIN, PHOSPHOINOSITIDE PHOSPHATASE SAC, PLANT-RELATED"/>
    <property type="match status" value="1"/>
</dbReference>
<evidence type="ECO:0000256" key="1">
    <source>
        <dbReference type="ARBA" id="ARBA00004148"/>
    </source>
</evidence>
<evidence type="ECO:0000313" key="9">
    <source>
        <dbReference type="EMBL" id="KAF5784843.1"/>
    </source>
</evidence>
<organism evidence="9 10">
    <name type="scientific">Helianthus annuus</name>
    <name type="common">Common sunflower</name>
    <dbReference type="NCBI Taxonomy" id="4232"/>
    <lineage>
        <taxon>Eukaryota</taxon>
        <taxon>Viridiplantae</taxon>
        <taxon>Streptophyta</taxon>
        <taxon>Embryophyta</taxon>
        <taxon>Tracheophyta</taxon>
        <taxon>Spermatophyta</taxon>
        <taxon>Magnoliopsida</taxon>
        <taxon>eudicotyledons</taxon>
        <taxon>Gunneridae</taxon>
        <taxon>Pentapetalae</taxon>
        <taxon>asterids</taxon>
        <taxon>campanulids</taxon>
        <taxon>Asterales</taxon>
        <taxon>Asteraceae</taxon>
        <taxon>Asteroideae</taxon>
        <taxon>Heliantheae alliance</taxon>
        <taxon>Heliantheae</taxon>
        <taxon>Helianthus</taxon>
    </lineage>
</organism>
<proteinExistence type="predicted"/>
<reference evidence="9" key="1">
    <citation type="journal article" date="2017" name="Nature">
        <title>The sunflower genome provides insights into oil metabolism, flowering and Asterid evolution.</title>
        <authorList>
            <person name="Badouin H."/>
            <person name="Gouzy J."/>
            <person name="Grassa C.J."/>
            <person name="Murat F."/>
            <person name="Staton S.E."/>
            <person name="Cottret L."/>
            <person name="Lelandais-Briere C."/>
            <person name="Owens G.L."/>
            <person name="Carrere S."/>
            <person name="Mayjonade B."/>
            <person name="Legrand L."/>
            <person name="Gill N."/>
            <person name="Kane N.C."/>
            <person name="Bowers J.E."/>
            <person name="Hubner S."/>
            <person name="Bellec A."/>
            <person name="Berard A."/>
            <person name="Berges H."/>
            <person name="Blanchet N."/>
            <person name="Boniface M.C."/>
            <person name="Brunel D."/>
            <person name="Catrice O."/>
            <person name="Chaidir N."/>
            <person name="Claudel C."/>
            <person name="Donnadieu C."/>
            <person name="Faraut T."/>
            <person name="Fievet G."/>
            <person name="Helmstetter N."/>
            <person name="King M."/>
            <person name="Knapp S.J."/>
            <person name="Lai Z."/>
            <person name="Le Paslier M.C."/>
            <person name="Lippi Y."/>
            <person name="Lorenzon L."/>
            <person name="Mandel J.R."/>
            <person name="Marage G."/>
            <person name="Marchand G."/>
            <person name="Marquand E."/>
            <person name="Bret-Mestries E."/>
            <person name="Morien E."/>
            <person name="Nambeesan S."/>
            <person name="Nguyen T."/>
            <person name="Pegot-Espagnet P."/>
            <person name="Pouilly N."/>
            <person name="Raftis F."/>
            <person name="Sallet E."/>
            <person name="Schiex T."/>
            <person name="Thomas J."/>
            <person name="Vandecasteele C."/>
            <person name="Vares D."/>
            <person name="Vear F."/>
            <person name="Vautrin S."/>
            <person name="Crespi M."/>
            <person name="Mangin B."/>
            <person name="Burke J.M."/>
            <person name="Salse J."/>
            <person name="Munos S."/>
            <person name="Vincourt P."/>
            <person name="Rieseberg L.H."/>
            <person name="Langlade N.B."/>
        </authorList>
    </citation>
    <scope>NUCLEOTIDE SEQUENCE</scope>
    <source>
        <tissue evidence="9">Leaves</tissue>
    </source>
</reference>
<protein>
    <submittedName>
        <fullName evidence="9">RNA helicase</fullName>
        <ecNumber evidence="9">3.6.4.13</ecNumber>
    </submittedName>
</protein>
<keyword evidence="5" id="KW-0472">Membrane</keyword>
<evidence type="ECO:0000256" key="2">
    <source>
        <dbReference type="ARBA" id="ARBA00022554"/>
    </source>
</evidence>
<dbReference type="AlphaFoldDB" id="A0A9K3HUQ4"/>
<feature type="domain" description="SAC" evidence="8">
    <location>
        <begin position="1"/>
        <end position="90"/>
    </location>
</feature>
<dbReference type="GO" id="GO:0005774">
    <property type="term" value="C:vacuolar membrane"/>
    <property type="evidence" value="ECO:0007669"/>
    <property type="project" value="UniProtKB-SubCell"/>
</dbReference>
<keyword evidence="4 9" id="KW-0347">Helicase</keyword>
<dbReference type="EC" id="3.6.4.13" evidence="9"/>
<dbReference type="InterPro" id="IPR002013">
    <property type="entry name" value="SAC_dom"/>
</dbReference>
<comment type="caution">
    <text evidence="9">The sequence shown here is derived from an EMBL/GenBank/DDBJ whole genome shotgun (WGS) entry which is preliminary data.</text>
</comment>
<evidence type="ECO:0000256" key="3">
    <source>
        <dbReference type="ARBA" id="ARBA00022801"/>
    </source>
</evidence>
<dbReference type="Pfam" id="PF13959">
    <property type="entry name" value="CTE_SPB4"/>
    <property type="match status" value="1"/>
</dbReference>
<comment type="subcellular location">
    <subcellularLocation>
        <location evidence="1">Vacuole membrane</location>
        <topology evidence="1">Peripheral membrane protein</topology>
    </subcellularLocation>
</comment>
<dbReference type="Gramene" id="mRNA:HanXRQr2_Chr10g0421631">
    <property type="protein sequence ID" value="mRNA:HanXRQr2_Chr10g0421631"/>
    <property type="gene ID" value="HanXRQr2_Chr10g0421631"/>
</dbReference>
<name>A0A9K3HUQ4_HELAN</name>
<keyword evidence="2" id="KW-0926">Vacuole</keyword>
<gene>
    <name evidence="9" type="ORF">HanXRQr2_Chr10g0421631</name>
</gene>
<dbReference type="Proteomes" id="UP000215914">
    <property type="component" value="Unassembled WGS sequence"/>
</dbReference>
<dbReference type="GO" id="GO:0043813">
    <property type="term" value="F:phosphatidylinositol-3,5-bisphosphate 5-phosphatase activity"/>
    <property type="evidence" value="ECO:0007669"/>
    <property type="project" value="InterPro"/>
</dbReference>
<evidence type="ECO:0000256" key="7">
    <source>
        <dbReference type="ARBA" id="ARBA00023464"/>
    </source>
</evidence>
<evidence type="ECO:0000313" key="10">
    <source>
        <dbReference type="Proteomes" id="UP000215914"/>
    </source>
</evidence>
<dbReference type="InterPro" id="IPR043573">
    <property type="entry name" value="Fig4-like"/>
</dbReference>
<evidence type="ECO:0000256" key="6">
    <source>
        <dbReference type="ARBA" id="ARBA00023337"/>
    </source>
</evidence>
<dbReference type="PANTHER" id="PTHR45738">
    <property type="entry name" value="POLYPHOSPHOINOSITIDE PHOSPHATASE"/>
    <property type="match status" value="1"/>
</dbReference>
<keyword evidence="3 9" id="KW-0378">Hydrolase</keyword>
<evidence type="ECO:0000256" key="4">
    <source>
        <dbReference type="ARBA" id="ARBA00022806"/>
    </source>
</evidence>